<evidence type="ECO:0000256" key="9">
    <source>
        <dbReference type="ARBA" id="ARBA00023235"/>
    </source>
</evidence>
<keyword evidence="4" id="KW-0547">Nucleotide-binding</keyword>
<dbReference type="Pfam" id="PF03796">
    <property type="entry name" value="DnaB_C"/>
    <property type="match status" value="1"/>
</dbReference>
<gene>
    <name evidence="14" type="ORF">MNBD_NITROSPINAE05-1265</name>
</gene>
<comment type="similarity">
    <text evidence="1">Belongs to the helicase family. DnaB subfamily.</text>
</comment>
<dbReference type="InterPro" id="IPR027417">
    <property type="entry name" value="P-loop_NTPase"/>
</dbReference>
<accession>A0A3B1CQG5</accession>
<evidence type="ECO:0000256" key="10">
    <source>
        <dbReference type="ARBA" id="ARBA00044969"/>
    </source>
</evidence>
<comment type="catalytic activity">
    <reaction evidence="11">
        <text>ATP + H2O = ADP + phosphate + H(+)</text>
        <dbReference type="Rhea" id="RHEA:13065"/>
        <dbReference type="ChEBI" id="CHEBI:15377"/>
        <dbReference type="ChEBI" id="CHEBI:15378"/>
        <dbReference type="ChEBI" id="CHEBI:30616"/>
        <dbReference type="ChEBI" id="CHEBI:43474"/>
        <dbReference type="ChEBI" id="CHEBI:456216"/>
        <dbReference type="EC" id="5.6.2.3"/>
    </reaction>
</comment>
<dbReference type="CDD" id="cd00984">
    <property type="entry name" value="DnaB_C"/>
    <property type="match status" value="1"/>
</dbReference>
<dbReference type="GO" id="GO:0005524">
    <property type="term" value="F:ATP binding"/>
    <property type="evidence" value="ECO:0007669"/>
    <property type="project" value="UniProtKB-KW"/>
</dbReference>
<keyword evidence="9" id="KW-0413">Isomerase</keyword>
<keyword evidence="3" id="KW-0235">DNA replication</keyword>
<feature type="region of interest" description="Disordered" evidence="12">
    <location>
        <begin position="443"/>
        <end position="464"/>
    </location>
</feature>
<name>A0A3B1CQG5_9ZZZZ</name>
<keyword evidence="5 14" id="KW-0378">Hydrolase</keyword>
<evidence type="ECO:0000256" key="7">
    <source>
        <dbReference type="ARBA" id="ARBA00022840"/>
    </source>
</evidence>
<evidence type="ECO:0000256" key="11">
    <source>
        <dbReference type="ARBA" id="ARBA00048954"/>
    </source>
</evidence>
<protein>
    <recommendedName>
        <fullName evidence="10">DNA 5'-3' helicase</fullName>
        <ecNumber evidence="10">5.6.2.3</ecNumber>
    </recommendedName>
</protein>
<sequence>MAQAVSDISLSKLPPYNLEAEQSVLGACVKSIEAVAKSLEVLTAEDFYKSSNQKTFLVIRELFEANESIDVLTIAEKLRKKSEYEAVGGMDYLDFLEGYVPTAAAVFHHAKIVREKKILRDLIETATEIVTTSYGDTEDVETILDRAEQAIFQISERKSKKNFFDLKGIIRTNLGEIEALMSQPGMVTGVPTGFEDLDRLTSGFQPSDLVIIAARPSMGKTSFALDIARHASIHANICTAVFSMEMSKEQLGLRMLCAESRVDSQKVRTGYLAKSDWPKLTKASGRLSEAKLFIDDSPALSALDVRARTRRLAAEHDLGLVIIDYLQLMQGNSGTESRQMEVSEISRGLKALAKEMNVPIVALSQLSRAVESRTDKRPMLSDLRESGAIEQDADVVAFIYRDEVYNPDGDDLGTADILIRKQRNGPIGEVKLHFEKEYTRFYNFSRNESSPPGEPGESDEEPPF</sequence>
<dbReference type="Pfam" id="PF00772">
    <property type="entry name" value="DnaB"/>
    <property type="match status" value="1"/>
</dbReference>
<keyword evidence="8" id="KW-0238">DNA-binding</keyword>
<dbReference type="GO" id="GO:0005829">
    <property type="term" value="C:cytosol"/>
    <property type="evidence" value="ECO:0007669"/>
    <property type="project" value="TreeGrafter"/>
</dbReference>
<dbReference type="GO" id="GO:1990077">
    <property type="term" value="C:primosome complex"/>
    <property type="evidence" value="ECO:0007669"/>
    <property type="project" value="UniProtKB-KW"/>
</dbReference>
<dbReference type="NCBIfam" id="NF004384">
    <property type="entry name" value="PRK05748.1"/>
    <property type="match status" value="1"/>
</dbReference>
<dbReference type="FunFam" id="3.40.50.300:FF:000076">
    <property type="entry name" value="Replicative DNA helicase"/>
    <property type="match status" value="1"/>
</dbReference>
<dbReference type="InterPro" id="IPR007694">
    <property type="entry name" value="DNA_helicase_DnaB-like_C"/>
</dbReference>
<dbReference type="NCBIfam" id="TIGR00665">
    <property type="entry name" value="DnaB"/>
    <property type="match status" value="1"/>
</dbReference>
<dbReference type="GO" id="GO:0003677">
    <property type="term" value="F:DNA binding"/>
    <property type="evidence" value="ECO:0007669"/>
    <property type="project" value="UniProtKB-KW"/>
</dbReference>
<dbReference type="GO" id="GO:0042802">
    <property type="term" value="F:identical protein binding"/>
    <property type="evidence" value="ECO:0007669"/>
    <property type="project" value="UniProtKB-ARBA"/>
</dbReference>
<reference evidence="14" key="1">
    <citation type="submission" date="2018-06" db="EMBL/GenBank/DDBJ databases">
        <authorList>
            <person name="Zhirakovskaya E."/>
        </authorList>
    </citation>
    <scope>NUCLEOTIDE SEQUENCE</scope>
</reference>
<evidence type="ECO:0000313" key="14">
    <source>
        <dbReference type="EMBL" id="VAX32796.1"/>
    </source>
</evidence>
<dbReference type="AlphaFoldDB" id="A0A3B1CQG5"/>
<evidence type="ECO:0000256" key="6">
    <source>
        <dbReference type="ARBA" id="ARBA00022806"/>
    </source>
</evidence>
<dbReference type="InterPro" id="IPR007692">
    <property type="entry name" value="DNA_helicase_DnaB"/>
</dbReference>
<dbReference type="PROSITE" id="PS51199">
    <property type="entry name" value="SF4_HELICASE"/>
    <property type="match status" value="1"/>
</dbReference>
<dbReference type="GO" id="GO:0043139">
    <property type="term" value="F:5'-3' DNA helicase activity"/>
    <property type="evidence" value="ECO:0007669"/>
    <property type="project" value="UniProtKB-EC"/>
</dbReference>
<keyword evidence="7" id="KW-0067">ATP-binding</keyword>
<evidence type="ECO:0000256" key="2">
    <source>
        <dbReference type="ARBA" id="ARBA00022515"/>
    </source>
</evidence>
<evidence type="ECO:0000256" key="3">
    <source>
        <dbReference type="ARBA" id="ARBA00022705"/>
    </source>
</evidence>
<evidence type="ECO:0000256" key="1">
    <source>
        <dbReference type="ARBA" id="ARBA00008428"/>
    </source>
</evidence>
<dbReference type="EC" id="5.6.2.3" evidence="10"/>
<evidence type="ECO:0000256" key="4">
    <source>
        <dbReference type="ARBA" id="ARBA00022741"/>
    </source>
</evidence>
<dbReference type="PANTHER" id="PTHR30153">
    <property type="entry name" value="REPLICATIVE DNA HELICASE DNAB"/>
    <property type="match status" value="1"/>
</dbReference>
<keyword evidence="2" id="KW-0639">Primosome</keyword>
<dbReference type="GO" id="GO:0016887">
    <property type="term" value="F:ATP hydrolysis activity"/>
    <property type="evidence" value="ECO:0007669"/>
    <property type="project" value="RHEA"/>
</dbReference>
<evidence type="ECO:0000259" key="13">
    <source>
        <dbReference type="PROSITE" id="PS51199"/>
    </source>
</evidence>
<dbReference type="FunFam" id="1.10.860.10:FF:000001">
    <property type="entry name" value="Replicative DNA helicase"/>
    <property type="match status" value="1"/>
</dbReference>
<dbReference type="SUPFAM" id="SSF52540">
    <property type="entry name" value="P-loop containing nucleoside triphosphate hydrolases"/>
    <property type="match status" value="1"/>
</dbReference>
<dbReference type="InterPro" id="IPR036185">
    <property type="entry name" value="DNA_heli_DnaB-like_N_sf"/>
</dbReference>
<dbReference type="Gene3D" id="1.10.860.10">
    <property type="entry name" value="DNAb Helicase, Chain A"/>
    <property type="match status" value="1"/>
</dbReference>
<dbReference type="InterPro" id="IPR016136">
    <property type="entry name" value="DNA_helicase_N/primase_C"/>
</dbReference>
<dbReference type="PANTHER" id="PTHR30153:SF2">
    <property type="entry name" value="REPLICATIVE DNA HELICASE"/>
    <property type="match status" value="1"/>
</dbReference>
<organism evidence="14">
    <name type="scientific">hydrothermal vent metagenome</name>
    <dbReference type="NCBI Taxonomy" id="652676"/>
    <lineage>
        <taxon>unclassified sequences</taxon>
        <taxon>metagenomes</taxon>
        <taxon>ecological metagenomes</taxon>
    </lineage>
</organism>
<evidence type="ECO:0000256" key="8">
    <source>
        <dbReference type="ARBA" id="ARBA00023125"/>
    </source>
</evidence>
<dbReference type="GO" id="GO:0006269">
    <property type="term" value="P:DNA replication, synthesis of primer"/>
    <property type="evidence" value="ECO:0007669"/>
    <property type="project" value="UniProtKB-KW"/>
</dbReference>
<evidence type="ECO:0000256" key="5">
    <source>
        <dbReference type="ARBA" id="ARBA00022801"/>
    </source>
</evidence>
<dbReference type="Gene3D" id="3.40.50.300">
    <property type="entry name" value="P-loop containing nucleotide triphosphate hydrolases"/>
    <property type="match status" value="1"/>
</dbReference>
<evidence type="ECO:0000256" key="12">
    <source>
        <dbReference type="SAM" id="MobiDB-lite"/>
    </source>
</evidence>
<feature type="domain" description="SF4 helicase" evidence="13">
    <location>
        <begin position="183"/>
        <end position="448"/>
    </location>
</feature>
<dbReference type="SUPFAM" id="SSF48024">
    <property type="entry name" value="N-terminal domain of DnaB helicase"/>
    <property type="match status" value="1"/>
</dbReference>
<dbReference type="EMBL" id="UOGG01000222">
    <property type="protein sequence ID" value="VAX32796.1"/>
    <property type="molecule type" value="Genomic_DNA"/>
</dbReference>
<proteinExistence type="inferred from homology"/>
<dbReference type="InterPro" id="IPR007693">
    <property type="entry name" value="DNA_helicase_DnaB-like_N"/>
</dbReference>
<keyword evidence="6 14" id="KW-0347">Helicase</keyword>